<sequence>MYRYLCKTTKQVPAPTPVEPSHVHDHHTFPKPKRTGGSPVLAIQFVAEAASRHGQADWQYTDEEVEQLLDRNQAVDKETGLSCVWLAQQAAMPTTQVTESADELGNYVVDMSIDEDVDAQAAQRPHTATSLPGQPDPKRHHQG</sequence>
<dbReference type="EMBL" id="MCFL01000017">
    <property type="protein sequence ID" value="ORZ36481.1"/>
    <property type="molecule type" value="Genomic_DNA"/>
</dbReference>
<keyword evidence="3" id="KW-1185">Reference proteome</keyword>
<evidence type="ECO:0000256" key="1">
    <source>
        <dbReference type="SAM" id="MobiDB-lite"/>
    </source>
</evidence>
<feature type="region of interest" description="Disordered" evidence="1">
    <location>
        <begin position="13"/>
        <end position="37"/>
    </location>
</feature>
<reference evidence="2 3" key="1">
    <citation type="submission" date="2016-07" db="EMBL/GenBank/DDBJ databases">
        <title>Pervasive Adenine N6-methylation of Active Genes in Fungi.</title>
        <authorList>
            <consortium name="DOE Joint Genome Institute"/>
            <person name="Mondo S.J."/>
            <person name="Dannebaum R.O."/>
            <person name="Kuo R.C."/>
            <person name="Labutti K."/>
            <person name="Haridas S."/>
            <person name="Kuo A."/>
            <person name="Salamov A."/>
            <person name="Ahrendt S.R."/>
            <person name="Lipzen A."/>
            <person name="Sullivan W."/>
            <person name="Andreopoulos W.B."/>
            <person name="Clum A."/>
            <person name="Lindquist E."/>
            <person name="Daum C."/>
            <person name="Ramamoorthy G.K."/>
            <person name="Gryganskyi A."/>
            <person name="Culley D."/>
            <person name="Magnuson J.K."/>
            <person name="James T.Y."/>
            <person name="O'Malley M.A."/>
            <person name="Stajich J.E."/>
            <person name="Spatafora J.W."/>
            <person name="Visel A."/>
            <person name="Grigoriev I.V."/>
        </authorList>
    </citation>
    <scope>NUCLEOTIDE SEQUENCE [LARGE SCALE GENOMIC DNA]</scope>
    <source>
        <strain evidence="2 3">PL171</strain>
    </source>
</reference>
<proteinExistence type="predicted"/>
<name>A0A1Y2HRP9_9FUNG</name>
<dbReference type="AlphaFoldDB" id="A0A1Y2HRP9"/>
<gene>
    <name evidence="2" type="ORF">BCR44DRAFT_32754</name>
</gene>
<accession>A0A1Y2HRP9</accession>
<feature type="region of interest" description="Disordered" evidence="1">
    <location>
        <begin position="115"/>
        <end position="143"/>
    </location>
</feature>
<evidence type="ECO:0000313" key="2">
    <source>
        <dbReference type="EMBL" id="ORZ36481.1"/>
    </source>
</evidence>
<dbReference type="Proteomes" id="UP000193411">
    <property type="component" value="Unassembled WGS sequence"/>
</dbReference>
<evidence type="ECO:0000313" key="3">
    <source>
        <dbReference type="Proteomes" id="UP000193411"/>
    </source>
</evidence>
<comment type="caution">
    <text evidence="2">The sequence shown here is derived from an EMBL/GenBank/DDBJ whole genome shotgun (WGS) entry which is preliminary data.</text>
</comment>
<organism evidence="2 3">
    <name type="scientific">Catenaria anguillulae PL171</name>
    <dbReference type="NCBI Taxonomy" id="765915"/>
    <lineage>
        <taxon>Eukaryota</taxon>
        <taxon>Fungi</taxon>
        <taxon>Fungi incertae sedis</taxon>
        <taxon>Blastocladiomycota</taxon>
        <taxon>Blastocladiomycetes</taxon>
        <taxon>Blastocladiales</taxon>
        <taxon>Catenariaceae</taxon>
        <taxon>Catenaria</taxon>
    </lineage>
</organism>
<protein>
    <submittedName>
        <fullName evidence="2">Uncharacterized protein</fullName>
    </submittedName>
</protein>